<dbReference type="PROSITE" id="PS51257">
    <property type="entry name" value="PROKAR_LIPOPROTEIN"/>
    <property type="match status" value="1"/>
</dbReference>
<protein>
    <recommendedName>
        <fullName evidence="4">Hemolysin</fullName>
    </recommendedName>
</protein>
<dbReference type="RefSeq" id="WP_217643937.1">
    <property type="nucleotide sequence ID" value="NZ_FOCE01000002.1"/>
</dbReference>
<dbReference type="Pfam" id="PF03891">
    <property type="entry name" value="DUF333"/>
    <property type="match status" value="1"/>
</dbReference>
<proteinExistence type="predicted"/>
<sequence>MTHSFRLLGLVFLLCPLALAGCGGSNSTTSTASQGRWASMATPGARYCAELGGKLELRREQAGEAGYCHMPDGSVVEEWKLYKGKNSL</sequence>
<feature type="chain" id="PRO_5011553948" description="Hemolysin" evidence="1">
    <location>
        <begin position="21"/>
        <end position="88"/>
    </location>
</feature>
<dbReference type="STRING" id="933059.SAMN04488103_102322"/>
<dbReference type="PANTHER" id="PTHR38008">
    <property type="entry name" value="HEMOLYSIN-RELATED"/>
    <property type="match status" value="1"/>
</dbReference>
<evidence type="ECO:0000256" key="1">
    <source>
        <dbReference type="SAM" id="SignalP"/>
    </source>
</evidence>
<dbReference type="Proteomes" id="UP000198761">
    <property type="component" value="Unassembled WGS sequence"/>
</dbReference>
<keyword evidence="1" id="KW-0732">Signal</keyword>
<evidence type="ECO:0008006" key="4">
    <source>
        <dbReference type="Google" id="ProtNLM"/>
    </source>
</evidence>
<dbReference type="InterPro" id="IPR005590">
    <property type="entry name" value="DUF333"/>
</dbReference>
<dbReference type="AlphaFoldDB" id="A0A1H8C0S4"/>
<dbReference type="EMBL" id="FOCE01000002">
    <property type="protein sequence ID" value="SEM87838.1"/>
    <property type="molecule type" value="Genomic_DNA"/>
</dbReference>
<organism evidence="2 3">
    <name type="scientific">Gemmobacter aquatilis</name>
    <dbReference type="NCBI Taxonomy" id="933059"/>
    <lineage>
        <taxon>Bacteria</taxon>
        <taxon>Pseudomonadati</taxon>
        <taxon>Pseudomonadota</taxon>
        <taxon>Alphaproteobacteria</taxon>
        <taxon>Rhodobacterales</taxon>
        <taxon>Paracoccaceae</taxon>
        <taxon>Gemmobacter</taxon>
    </lineage>
</organism>
<accession>A0A1H8C0S4</accession>
<dbReference type="PANTHER" id="PTHR38008:SF2">
    <property type="entry name" value="HEMOLYSIN"/>
    <property type="match status" value="1"/>
</dbReference>
<evidence type="ECO:0000313" key="3">
    <source>
        <dbReference type="Proteomes" id="UP000198761"/>
    </source>
</evidence>
<reference evidence="2 3" key="1">
    <citation type="submission" date="2016-10" db="EMBL/GenBank/DDBJ databases">
        <authorList>
            <person name="de Groot N.N."/>
        </authorList>
    </citation>
    <scope>NUCLEOTIDE SEQUENCE [LARGE SCALE GENOMIC DNA]</scope>
    <source>
        <strain evidence="2 3">DSM 3857</strain>
    </source>
</reference>
<evidence type="ECO:0000313" key="2">
    <source>
        <dbReference type="EMBL" id="SEM87838.1"/>
    </source>
</evidence>
<name>A0A1H8C0S4_9RHOB</name>
<feature type="signal peptide" evidence="1">
    <location>
        <begin position="1"/>
        <end position="20"/>
    </location>
</feature>
<keyword evidence="3" id="KW-1185">Reference proteome</keyword>
<gene>
    <name evidence="2" type="ORF">SAMN04488103_102322</name>
</gene>